<proteinExistence type="inferred from homology"/>
<feature type="site" description="Interaction with DNA substrate" evidence="8">
    <location>
        <position position="241"/>
    </location>
</feature>
<reference evidence="10 11" key="1">
    <citation type="submission" date="2017-04" db="EMBL/GenBank/DDBJ databases">
        <title>Novel microbial lineages endemic to geothermal iron-oxide mats fill important gaps in the evolutionary history of Archaea.</title>
        <authorList>
            <person name="Jay Z.J."/>
            <person name="Beam J.P."/>
            <person name="Dlakic M."/>
            <person name="Rusch D.B."/>
            <person name="Kozubal M.A."/>
            <person name="Inskeep W.P."/>
        </authorList>
    </citation>
    <scope>NUCLEOTIDE SEQUENCE [LARGE SCALE GENOMIC DNA]</scope>
    <source>
        <strain evidence="10">ECH_B_SAG-M15</strain>
    </source>
</reference>
<feature type="binding site" evidence="7">
    <location>
        <position position="7"/>
    </location>
    <ligand>
        <name>Mg(2+)</name>
        <dbReference type="ChEBI" id="CHEBI:18420"/>
        <label>1</label>
    </ligand>
</feature>
<comment type="similarity">
    <text evidence="2">Belongs to the DNA repair enzymes AP/ExoA family.</text>
</comment>
<feature type="binding site" evidence="7">
    <location>
        <position position="146"/>
    </location>
    <ligand>
        <name>Mg(2+)</name>
        <dbReference type="ChEBI" id="CHEBI:18420"/>
        <label>1</label>
    </ligand>
</feature>
<dbReference type="PANTHER" id="PTHR22748">
    <property type="entry name" value="AP ENDONUCLEASE"/>
    <property type="match status" value="1"/>
</dbReference>
<comment type="caution">
    <text evidence="10">The sequence shown here is derived from an EMBL/GenBank/DDBJ whole genome shotgun (WGS) entry which is preliminary data.</text>
</comment>
<name>A0A2R6AUH4_9ARCH</name>
<dbReference type="PROSITE" id="PS51435">
    <property type="entry name" value="AP_NUCLEASE_F1_4"/>
    <property type="match status" value="1"/>
</dbReference>
<dbReference type="PROSITE" id="PS00728">
    <property type="entry name" value="AP_NUCLEASE_F1_3"/>
    <property type="match status" value="1"/>
</dbReference>
<keyword evidence="3 7" id="KW-0479">Metal-binding</keyword>
<sequence length="249" mass="28814">MLFLSWNVNGLRSALSKGLLYVVRSADYDAVLLQEIKADTVPLELSTLGYECFIYPASRRGYSGTLSLVKLKPLSVSMGIGVREFDEEGRVITLEYPEFYLVNAYFPNAQRGLTRLEYKLRFNSKFEEYAQSLRKRKPLVICGDFNVAHTELDIARPKDNVNNAGFTKEERDWMTRFLSLGYLDTFRLFVKEGGHYTWWTYRFNAREKNIGWRIDYFVVSEELRSRVVNAGILGSLRGSDHAPVFLELR</sequence>
<evidence type="ECO:0000256" key="5">
    <source>
        <dbReference type="ARBA" id="ARBA00022842"/>
    </source>
</evidence>
<protein>
    <submittedName>
        <fullName evidence="10">Exodeoxyribonuclease III</fullName>
    </submittedName>
</protein>
<dbReference type="Gene3D" id="3.60.10.10">
    <property type="entry name" value="Endonuclease/exonuclease/phosphatase"/>
    <property type="match status" value="1"/>
</dbReference>
<dbReference type="InterPro" id="IPR005135">
    <property type="entry name" value="Endo/exonuclease/phosphatase"/>
</dbReference>
<comment type="cofactor">
    <cofactor evidence="1">
        <name>Mn(2+)</name>
        <dbReference type="ChEBI" id="CHEBI:29035"/>
    </cofactor>
</comment>
<evidence type="ECO:0000313" key="10">
    <source>
        <dbReference type="EMBL" id="PSN90020.1"/>
    </source>
</evidence>
<feature type="domain" description="Endonuclease/exonuclease/phosphatase" evidence="9">
    <location>
        <begin position="4"/>
        <end position="241"/>
    </location>
</feature>
<keyword evidence="4" id="KW-0378">Hydrolase</keyword>
<dbReference type="NCBIfam" id="TIGR00633">
    <property type="entry name" value="xth"/>
    <property type="match status" value="1"/>
</dbReference>
<comment type="cofactor">
    <cofactor evidence="7">
        <name>Mg(2+)</name>
        <dbReference type="ChEBI" id="CHEBI:18420"/>
    </cofactor>
    <cofactor evidence="7">
        <name>Mn(2+)</name>
        <dbReference type="ChEBI" id="CHEBI:29035"/>
    </cofactor>
    <text evidence="7">Probably binds two magnesium or manganese ions per subunit.</text>
</comment>
<keyword evidence="7" id="KW-0464">Manganese</keyword>
<organism evidence="10 11">
    <name type="scientific">Candidatus Marsarchaeota G2 archaeon ECH_B_SAG-M15</name>
    <dbReference type="NCBI Taxonomy" id="1978162"/>
    <lineage>
        <taxon>Archaea</taxon>
        <taxon>Candidatus Marsarchaeota</taxon>
        <taxon>Candidatus Marsarchaeota group 2</taxon>
    </lineage>
</organism>
<evidence type="ECO:0000313" key="11">
    <source>
        <dbReference type="Proteomes" id="UP000240490"/>
    </source>
</evidence>
<gene>
    <name evidence="10" type="ORF">B9Q08_05590</name>
</gene>
<evidence type="ECO:0000256" key="8">
    <source>
        <dbReference type="PIRSR" id="PIRSR604808-3"/>
    </source>
</evidence>
<feature type="active site" evidence="6">
    <location>
        <position position="105"/>
    </location>
</feature>
<evidence type="ECO:0000256" key="2">
    <source>
        <dbReference type="ARBA" id="ARBA00007092"/>
    </source>
</evidence>
<feature type="binding site" evidence="7">
    <location>
        <position position="241"/>
    </location>
    <ligand>
        <name>Mg(2+)</name>
        <dbReference type="ChEBI" id="CHEBI:18420"/>
        <label>1</label>
    </ligand>
</feature>
<evidence type="ECO:0000256" key="1">
    <source>
        <dbReference type="ARBA" id="ARBA00001936"/>
    </source>
</evidence>
<keyword evidence="5 7" id="KW-0460">Magnesium</keyword>
<evidence type="ECO:0000259" key="9">
    <source>
        <dbReference type="Pfam" id="PF03372"/>
    </source>
</evidence>
<feature type="binding site" evidence="7">
    <location>
        <position position="35"/>
    </location>
    <ligand>
        <name>Mg(2+)</name>
        <dbReference type="ChEBI" id="CHEBI:18420"/>
        <label>1</label>
    </ligand>
</feature>
<evidence type="ECO:0000256" key="4">
    <source>
        <dbReference type="ARBA" id="ARBA00022801"/>
    </source>
</evidence>
<dbReference type="GO" id="GO:0008081">
    <property type="term" value="F:phosphoric diester hydrolase activity"/>
    <property type="evidence" value="ECO:0007669"/>
    <property type="project" value="TreeGrafter"/>
</dbReference>
<dbReference type="GO" id="GO:0003906">
    <property type="term" value="F:DNA-(apurinic or apyrimidinic site) endonuclease activity"/>
    <property type="evidence" value="ECO:0007669"/>
    <property type="project" value="TreeGrafter"/>
</dbReference>
<dbReference type="Pfam" id="PF03372">
    <property type="entry name" value="Exo_endo_phos"/>
    <property type="match status" value="1"/>
</dbReference>
<dbReference type="NCBIfam" id="TIGR00195">
    <property type="entry name" value="exoDNase_III"/>
    <property type="match status" value="1"/>
</dbReference>
<feature type="active site" description="Proton acceptor" evidence="6">
    <location>
        <position position="241"/>
    </location>
</feature>
<dbReference type="InterPro" id="IPR004808">
    <property type="entry name" value="AP_endonuc_1"/>
</dbReference>
<feature type="binding site" evidence="7">
    <location>
        <position position="240"/>
    </location>
    <ligand>
        <name>Mg(2+)</name>
        <dbReference type="ChEBI" id="CHEBI:18420"/>
        <label>1</label>
    </ligand>
</feature>
<dbReference type="PANTHER" id="PTHR22748:SF6">
    <property type="entry name" value="DNA-(APURINIC OR APYRIMIDINIC SITE) ENDONUCLEASE"/>
    <property type="match status" value="1"/>
</dbReference>
<dbReference type="InterPro" id="IPR020848">
    <property type="entry name" value="AP_endonuclease_F1_CS"/>
</dbReference>
<accession>A0A2R6AUH4</accession>
<feature type="binding site" evidence="7">
    <location>
        <position position="144"/>
    </location>
    <ligand>
        <name>Mg(2+)</name>
        <dbReference type="ChEBI" id="CHEBI:18420"/>
        <label>1</label>
    </ligand>
</feature>
<dbReference type="Proteomes" id="UP000240490">
    <property type="component" value="Unassembled WGS sequence"/>
</dbReference>
<feature type="site" description="Transition state stabilizer" evidence="8">
    <location>
        <position position="146"/>
    </location>
</feature>
<dbReference type="InterPro" id="IPR036691">
    <property type="entry name" value="Endo/exonu/phosph_ase_sf"/>
</dbReference>
<dbReference type="GO" id="GO:0046872">
    <property type="term" value="F:metal ion binding"/>
    <property type="evidence" value="ECO:0007669"/>
    <property type="project" value="UniProtKB-KW"/>
</dbReference>
<dbReference type="AlphaFoldDB" id="A0A2R6AUH4"/>
<feature type="active site" description="Proton donor/acceptor" evidence="6">
    <location>
        <position position="144"/>
    </location>
</feature>
<feature type="site" description="Important for catalytic activity" evidence="8">
    <location>
        <position position="215"/>
    </location>
</feature>
<evidence type="ECO:0000256" key="3">
    <source>
        <dbReference type="ARBA" id="ARBA00022723"/>
    </source>
</evidence>
<dbReference type="SUPFAM" id="SSF56219">
    <property type="entry name" value="DNase I-like"/>
    <property type="match status" value="1"/>
</dbReference>
<dbReference type="GO" id="GO:0003677">
    <property type="term" value="F:DNA binding"/>
    <property type="evidence" value="ECO:0007669"/>
    <property type="project" value="InterPro"/>
</dbReference>
<evidence type="ECO:0000256" key="7">
    <source>
        <dbReference type="PIRSR" id="PIRSR604808-2"/>
    </source>
</evidence>
<dbReference type="GO" id="GO:0006284">
    <property type="term" value="P:base-excision repair"/>
    <property type="evidence" value="ECO:0007669"/>
    <property type="project" value="TreeGrafter"/>
</dbReference>
<dbReference type="EMBL" id="NEXJ01000099">
    <property type="protein sequence ID" value="PSN90020.1"/>
    <property type="molecule type" value="Genomic_DNA"/>
</dbReference>
<dbReference type="GO" id="GO:0008311">
    <property type="term" value="F:double-stranded DNA 3'-5' DNA exonuclease activity"/>
    <property type="evidence" value="ECO:0007669"/>
    <property type="project" value="TreeGrafter"/>
</dbReference>
<dbReference type="CDD" id="cd09073">
    <property type="entry name" value="ExoIII_AP-endo"/>
    <property type="match status" value="1"/>
</dbReference>
<evidence type="ECO:0000256" key="6">
    <source>
        <dbReference type="PIRSR" id="PIRSR604808-1"/>
    </source>
</evidence>